<dbReference type="STRING" id="360807.ERS852392_03005"/>
<dbReference type="SMART" id="SM00267">
    <property type="entry name" value="GGDEF"/>
    <property type="match status" value="1"/>
</dbReference>
<dbReference type="Pfam" id="PF00990">
    <property type="entry name" value="GGDEF"/>
    <property type="match status" value="1"/>
</dbReference>
<dbReference type="Proteomes" id="UP000049828">
    <property type="component" value="Unassembled WGS sequence"/>
</dbReference>
<proteinExistence type="predicted"/>
<dbReference type="GO" id="GO:0052621">
    <property type="term" value="F:diguanylate cyclase activity"/>
    <property type="evidence" value="ECO:0007669"/>
    <property type="project" value="TreeGrafter"/>
</dbReference>
<keyword evidence="1" id="KW-0472">Membrane</keyword>
<dbReference type="SUPFAM" id="SSF55073">
    <property type="entry name" value="Nucleotide cyclase"/>
    <property type="match status" value="1"/>
</dbReference>
<evidence type="ECO:0000256" key="1">
    <source>
        <dbReference type="SAM" id="Phobius"/>
    </source>
</evidence>
<dbReference type="GO" id="GO:1902201">
    <property type="term" value="P:negative regulation of bacterial-type flagellum-dependent cell motility"/>
    <property type="evidence" value="ECO:0007669"/>
    <property type="project" value="TreeGrafter"/>
</dbReference>
<dbReference type="PROSITE" id="PS50887">
    <property type="entry name" value="GGDEF"/>
    <property type="match status" value="1"/>
</dbReference>
<evidence type="ECO:0000259" key="2">
    <source>
        <dbReference type="PROSITE" id="PS50887"/>
    </source>
</evidence>
<feature type="transmembrane region" description="Helical" evidence="1">
    <location>
        <begin position="21"/>
        <end position="40"/>
    </location>
</feature>
<organism evidence="3 4">
    <name type="scientific">Roseburia inulinivorans</name>
    <dbReference type="NCBI Taxonomy" id="360807"/>
    <lineage>
        <taxon>Bacteria</taxon>
        <taxon>Bacillati</taxon>
        <taxon>Bacillota</taxon>
        <taxon>Clostridia</taxon>
        <taxon>Lachnospirales</taxon>
        <taxon>Lachnospiraceae</taxon>
        <taxon>Roseburia</taxon>
    </lineage>
</organism>
<keyword evidence="1" id="KW-0812">Transmembrane</keyword>
<reference evidence="4" key="1">
    <citation type="submission" date="2015-05" db="EMBL/GenBank/DDBJ databases">
        <authorList>
            <consortium name="Pathogen Informatics"/>
        </authorList>
    </citation>
    <scope>NUCLEOTIDE SEQUENCE [LARGE SCALE GENOMIC DNA]</scope>
    <source>
        <strain evidence="4">L1-83</strain>
    </source>
</reference>
<dbReference type="GO" id="GO:0005886">
    <property type="term" value="C:plasma membrane"/>
    <property type="evidence" value="ECO:0007669"/>
    <property type="project" value="TreeGrafter"/>
</dbReference>
<dbReference type="Gene3D" id="3.30.70.270">
    <property type="match status" value="1"/>
</dbReference>
<dbReference type="InterPro" id="IPR000160">
    <property type="entry name" value="GGDEF_dom"/>
</dbReference>
<dbReference type="RefSeq" id="WP_261292300.1">
    <property type="nucleotide sequence ID" value="NZ_CVRS01000093.1"/>
</dbReference>
<dbReference type="NCBIfam" id="TIGR00254">
    <property type="entry name" value="GGDEF"/>
    <property type="match status" value="1"/>
</dbReference>
<keyword evidence="4" id="KW-1185">Reference proteome</keyword>
<accession>A0A0M6WY65</accession>
<evidence type="ECO:0000313" key="3">
    <source>
        <dbReference type="EMBL" id="CRL41753.1"/>
    </source>
</evidence>
<sequence length="381" mass="43864">MYTKETSFSRRMKQAEQHAASLLQQILIFVLIFLVIFMMVQIQNLHGTAHVVNYASLVRGATQREVKLEITGTANDMQIEYLDKILSGLKYEDGNYNLVSLKDPAYQQCLDNQIEYWELLKEEIYTVREKGYENTNVVSMSETYFEYADETVTAAEQYSEKIAARIRLTEIISALDILLLIFLIVQQQIQHIQAVRENHILSKKAYLDVHTGLPNKSRCEDLLNSSGFITEPLCFVMFDLNNLKEVNDTLGHAAGDSMIANFAHILRKVVPEKDFVGRYGGDEFIAILYDTTSGQADELLEKLHATIKQYHSSNMPDAISYAYGYSYSMNYKDCTLRNLLDKADHEMYLNKQAQRGCEKRIVPKKKKDQEFIMNSRSFFLL</sequence>
<dbReference type="CDD" id="cd01949">
    <property type="entry name" value="GGDEF"/>
    <property type="match status" value="1"/>
</dbReference>
<name>A0A0M6WY65_9FIRM</name>
<evidence type="ECO:0000313" key="4">
    <source>
        <dbReference type="Proteomes" id="UP000049828"/>
    </source>
</evidence>
<dbReference type="PANTHER" id="PTHR45138:SF9">
    <property type="entry name" value="DIGUANYLATE CYCLASE DGCM-RELATED"/>
    <property type="match status" value="1"/>
</dbReference>
<protein>
    <submittedName>
        <fullName evidence="3">GGDEF family protein</fullName>
    </submittedName>
</protein>
<keyword evidence="1" id="KW-1133">Transmembrane helix</keyword>
<feature type="domain" description="GGDEF" evidence="2">
    <location>
        <begin position="231"/>
        <end position="365"/>
    </location>
</feature>
<dbReference type="InterPro" id="IPR043128">
    <property type="entry name" value="Rev_trsase/Diguanyl_cyclase"/>
</dbReference>
<dbReference type="InterPro" id="IPR029787">
    <property type="entry name" value="Nucleotide_cyclase"/>
</dbReference>
<dbReference type="AlphaFoldDB" id="A0A0M6WY65"/>
<dbReference type="GO" id="GO:0043709">
    <property type="term" value="P:cell adhesion involved in single-species biofilm formation"/>
    <property type="evidence" value="ECO:0007669"/>
    <property type="project" value="TreeGrafter"/>
</dbReference>
<gene>
    <name evidence="3" type="ORF">RIL183_29531</name>
</gene>
<dbReference type="EMBL" id="CVRS01000093">
    <property type="protein sequence ID" value="CRL41753.1"/>
    <property type="molecule type" value="Genomic_DNA"/>
</dbReference>
<dbReference type="InterPro" id="IPR050469">
    <property type="entry name" value="Diguanylate_Cyclase"/>
</dbReference>
<dbReference type="PANTHER" id="PTHR45138">
    <property type="entry name" value="REGULATORY COMPONENTS OF SENSORY TRANSDUCTION SYSTEM"/>
    <property type="match status" value="1"/>
</dbReference>